<organism evidence="1 2">
    <name type="scientific">Lujinxingia vulgaris</name>
    <dbReference type="NCBI Taxonomy" id="2600176"/>
    <lineage>
        <taxon>Bacteria</taxon>
        <taxon>Deltaproteobacteria</taxon>
        <taxon>Bradymonadales</taxon>
        <taxon>Lujinxingiaceae</taxon>
        <taxon>Lujinxingia</taxon>
    </lineage>
</organism>
<dbReference type="InterPro" id="IPR008257">
    <property type="entry name" value="Pept_M19"/>
</dbReference>
<evidence type="ECO:0000313" key="1">
    <source>
        <dbReference type="EMBL" id="TXD38889.1"/>
    </source>
</evidence>
<dbReference type="RefSeq" id="WP_146979327.1">
    <property type="nucleotide sequence ID" value="NZ_VOSM01000001.1"/>
</dbReference>
<dbReference type="Pfam" id="PF01244">
    <property type="entry name" value="Peptidase_M19"/>
    <property type="match status" value="1"/>
</dbReference>
<reference evidence="1 2" key="1">
    <citation type="submission" date="2019-08" db="EMBL/GenBank/DDBJ databases">
        <title>Bradymonadales sp. TMQ4.</title>
        <authorList>
            <person name="Liang Q."/>
        </authorList>
    </citation>
    <scope>NUCLEOTIDE SEQUENCE [LARGE SCALE GENOMIC DNA]</scope>
    <source>
        <strain evidence="1 2">TMQ4</strain>
    </source>
</reference>
<accession>A0A5C6XNB8</accession>
<gene>
    <name evidence="1" type="ORF">FRC98_00355</name>
</gene>
<dbReference type="Gene3D" id="3.20.20.140">
    <property type="entry name" value="Metal-dependent hydrolases"/>
    <property type="match status" value="1"/>
</dbReference>
<dbReference type="PANTHER" id="PTHR10443:SF12">
    <property type="entry name" value="DIPEPTIDASE"/>
    <property type="match status" value="1"/>
</dbReference>
<dbReference type="SUPFAM" id="SSF51556">
    <property type="entry name" value="Metallo-dependent hydrolases"/>
    <property type="match status" value="1"/>
</dbReference>
<proteinExistence type="predicted"/>
<evidence type="ECO:0008006" key="3">
    <source>
        <dbReference type="Google" id="ProtNLM"/>
    </source>
</evidence>
<keyword evidence="2" id="KW-1185">Reference proteome</keyword>
<dbReference type="OrthoDB" id="9804920at2"/>
<evidence type="ECO:0000313" key="2">
    <source>
        <dbReference type="Proteomes" id="UP000321412"/>
    </source>
</evidence>
<dbReference type="EMBL" id="VOSM01000001">
    <property type="protein sequence ID" value="TXD38889.1"/>
    <property type="molecule type" value="Genomic_DNA"/>
</dbReference>
<dbReference type="GO" id="GO:0006508">
    <property type="term" value="P:proteolysis"/>
    <property type="evidence" value="ECO:0007669"/>
    <property type="project" value="InterPro"/>
</dbReference>
<dbReference type="PROSITE" id="PS51365">
    <property type="entry name" value="RENAL_DIPEPTIDASE_2"/>
    <property type="match status" value="1"/>
</dbReference>
<sequence length="342" mass="37432">MGILDLHVDSIIQQRLFGYDLRKKHRRGIGGQPLFWHADIPRMIEAGYSGACLGVHYWPVEREGGWRELKKQIAYLDALSEADERVERVWGAGGWAATEEGAGRLGLGPGVEGAHMLNGKIERVRELAEYGVGYLTLTHFSANSAATPSMGRGANERDGLTAFGRRLVEELNRYGVVVDLAHVNNPCVLDACAVSQAPVMCTHTGAKGVFEHPRNISDRAIDAIAKTGGVMGVIFAPRYLSGRWRATSEVALDHLDYFVKRVGVEHVALGSDYDGWLPTILADHHDCRDIQTMIEGMRQRGYSDEAIAKISEGNARRVFGEVARRASEAPVREMSASEAPGG</sequence>
<name>A0A5C6XNB8_9DELT</name>
<dbReference type="AlphaFoldDB" id="A0A5C6XNB8"/>
<comment type="caution">
    <text evidence="1">The sequence shown here is derived from an EMBL/GenBank/DDBJ whole genome shotgun (WGS) entry which is preliminary data.</text>
</comment>
<protein>
    <recommendedName>
        <fullName evidence="3">Membrane dipeptidase</fullName>
    </recommendedName>
</protein>
<dbReference type="GO" id="GO:0070573">
    <property type="term" value="F:metallodipeptidase activity"/>
    <property type="evidence" value="ECO:0007669"/>
    <property type="project" value="InterPro"/>
</dbReference>
<dbReference type="InterPro" id="IPR032466">
    <property type="entry name" value="Metal_Hydrolase"/>
</dbReference>
<dbReference type="PANTHER" id="PTHR10443">
    <property type="entry name" value="MICROSOMAL DIPEPTIDASE"/>
    <property type="match status" value="1"/>
</dbReference>
<dbReference type="Proteomes" id="UP000321412">
    <property type="component" value="Unassembled WGS sequence"/>
</dbReference>